<dbReference type="SUPFAM" id="SSF49265">
    <property type="entry name" value="Fibronectin type III"/>
    <property type="match status" value="1"/>
</dbReference>
<evidence type="ECO:0000259" key="2">
    <source>
        <dbReference type="PROSITE" id="PS50853"/>
    </source>
</evidence>
<dbReference type="InterPro" id="IPR003961">
    <property type="entry name" value="FN3_dom"/>
</dbReference>
<feature type="compositionally biased region" description="Polar residues" evidence="1">
    <location>
        <begin position="42"/>
        <end position="56"/>
    </location>
</feature>
<sequence>QSVDVDGRSFLLEGLKKFMEYRLRFLAYNRHGPGISSEQLSVTTLSDGESGTTPIPSENPFGK</sequence>
<evidence type="ECO:0000313" key="4">
    <source>
        <dbReference type="Proteomes" id="UP000557196"/>
    </source>
</evidence>
<dbReference type="InterPro" id="IPR036116">
    <property type="entry name" value="FN3_sf"/>
</dbReference>
<feature type="non-terminal residue" evidence="3">
    <location>
        <position position="1"/>
    </location>
</feature>
<reference evidence="3 4" key="1">
    <citation type="submission" date="2019-09" db="EMBL/GenBank/DDBJ databases">
        <title>Bird 10,000 Genomes (B10K) Project - Family phase.</title>
        <authorList>
            <person name="Zhang G."/>
        </authorList>
    </citation>
    <scope>NUCLEOTIDE SEQUENCE [LARGE SCALE GENOMIC DNA]</scope>
    <source>
        <strain evidence="3">B10K-DU-029-36</strain>
        <tissue evidence="3">Muscle</tissue>
    </source>
</reference>
<dbReference type="InterPro" id="IPR013783">
    <property type="entry name" value="Ig-like_fold"/>
</dbReference>
<evidence type="ECO:0000256" key="1">
    <source>
        <dbReference type="SAM" id="MobiDB-lite"/>
    </source>
</evidence>
<keyword evidence="4" id="KW-1185">Reference proteome</keyword>
<dbReference type="Proteomes" id="UP000557196">
    <property type="component" value="Unassembled WGS sequence"/>
</dbReference>
<gene>
    <name evidence="3" type="primary">Dcc</name>
    <name evidence="3" type="ORF">ALERUF_R15103</name>
</gene>
<feature type="region of interest" description="Disordered" evidence="1">
    <location>
        <begin position="42"/>
        <end position="63"/>
    </location>
</feature>
<protein>
    <submittedName>
        <fullName evidence="3">DCC protein</fullName>
    </submittedName>
</protein>
<comment type="caution">
    <text evidence="3">The sequence shown here is derived from an EMBL/GenBank/DDBJ whole genome shotgun (WGS) entry which is preliminary data.</text>
</comment>
<name>A0A7K8IEG3_9CORV</name>
<feature type="domain" description="Fibronectin type-III" evidence="2">
    <location>
        <begin position="1"/>
        <end position="47"/>
    </location>
</feature>
<proteinExistence type="predicted"/>
<evidence type="ECO:0000313" key="3">
    <source>
        <dbReference type="EMBL" id="NXC65317.1"/>
    </source>
</evidence>
<dbReference type="Gene3D" id="2.60.40.10">
    <property type="entry name" value="Immunoglobulins"/>
    <property type="match status" value="1"/>
</dbReference>
<dbReference type="AlphaFoldDB" id="A0A7K8IEG3"/>
<organism evidence="3 4">
    <name type="scientific">Aleadryas rufinucha</name>
    <name type="common">rufous-naped whistler</name>
    <dbReference type="NCBI Taxonomy" id="461220"/>
    <lineage>
        <taxon>Eukaryota</taxon>
        <taxon>Metazoa</taxon>
        <taxon>Chordata</taxon>
        <taxon>Craniata</taxon>
        <taxon>Vertebrata</taxon>
        <taxon>Euteleostomi</taxon>
        <taxon>Archelosauria</taxon>
        <taxon>Archosauria</taxon>
        <taxon>Dinosauria</taxon>
        <taxon>Saurischia</taxon>
        <taxon>Theropoda</taxon>
        <taxon>Coelurosauria</taxon>
        <taxon>Aves</taxon>
        <taxon>Neognathae</taxon>
        <taxon>Neoaves</taxon>
        <taxon>Telluraves</taxon>
        <taxon>Australaves</taxon>
        <taxon>Passeriformes</taxon>
        <taxon>Corvoidea</taxon>
        <taxon>Pachycephalidae</taxon>
        <taxon>Aleadryas</taxon>
    </lineage>
</organism>
<feature type="non-terminal residue" evidence="3">
    <location>
        <position position="63"/>
    </location>
</feature>
<dbReference type="CDD" id="cd00063">
    <property type="entry name" value="FN3"/>
    <property type="match status" value="1"/>
</dbReference>
<accession>A0A7K8IEG3</accession>
<dbReference type="PROSITE" id="PS50853">
    <property type="entry name" value="FN3"/>
    <property type="match status" value="1"/>
</dbReference>
<dbReference type="EMBL" id="VZTH01028183">
    <property type="protein sequence ID" value="NXC65317.1"/>
    <property type="molecule type" value="Genomic_DNA"/>
</dbReference>